<feature type="non-terminal residue" evidence="3">
    <location>
        <position position="34"/>
    </location>
</feature>
<organism evidence="3 4">
    <name type="scientific">Kibdelosporangium lantanae</name>
    <dbReference type="NCBI Taxonomy" id="1497396"/>
    <lineage>
        <taxon>Bacteria</taxon>
        <taxon>Bacillati</taxon>
        <taxon>Actinomycetota</taxon>
        <taxon>Actinomycetes</taxon>
        <taxon>Pseudonocardiales</taxon>
        <taxon>Pseudonocardiaceae</taxon>
        <taxon>Kibdelosporangium</taxon>
    </lineage>
</organism>
<name>A0ABW3MMT2_9PSEU</name>
<protein>
    <submittedName>
        <fullName evidence="3">Aldehyde dehydrogenase family protein</fullName>
    </submittedName>
</protein>
<proteinExistence type="predicted"/>
<dbReference type="EMBL" id="JBHTIS010003921">
    <property type="protein sequence ID" value="MFD1051846.1"/>
    <property type="molecule type" value="Genomic_DNA"/>
</dbReference>
<dbReference type="InterPro" id="IPR015590">
    <property type="entry name" value="Aldehyde_DH_dom"/>
</dbReference>
<evidence type="ECO:0000259" key="2">
    <source>
        <dbReference type="Pfam" id="PF00171"/>
    </source>
</evidence>
<dbReference type="Gene3D" id="3.40.605.10">
    <property type="entry name" value="Aldehyde Dehydrogenase, Chain A, domain 1"/>
    <property type="match status" value="1"/>
</dbReference>
<accession>A0ABW3MMT2</accession>
<dbReference type="Pfam" id="PF00171">
    <property type="entry name" value="Aldedh"/>
    <property type="match status" value="1"/>
</dbReference>
<sequence length="34" mass="3704">MTETGPTEWVFGGEPVGVCAQVTPWNYPFALAFT</sequence>
<evidence type="ECO:0000313" key="3">
    <source>
        <dbReference type="EMBL" id="MFD1051846.1"/>
    </source>
</evidence>
<keyword evidence="1" id="KW-0560">Oxidoreductase</keyword>
<keyword evidence="4" id="KW-1185">Reference proteome</keyword>
<dbReference type="InterPro" id="IPR016162">
    <property type="entry name" value="Ald_DH_N"/>
</dbReference>
<dbReference type="InterPro" id="IPR016161">
    <property type="entry name" value="Ald_DH/histidinol_DH"/>
</dbReference>
<dbReference type="Proteomes" id="UP001597045">
    <property type="component" value="Unassembled WGS sequence"/>
</dbReference>
<gene>
    <name evidence="3" type="ORF">ACFQ1S_42965</name>
</gene>
<feature type="domain" description="Aldehyde dehydrogenase" evidence="2">
    <location>
        <begin position="13"/>
        <end position="32"/>
    </location>
</feature>
<evidence type="ECO:0000256" key="1">
    <source>
        <dbReference type="ARBA" id="ARBA00023002"/>
    </source>
</evidence>
<comment type="caution">
    <text evidence="3">The sequence shown here is derived from an EMBL/GenBank/DDBJ whole genome shotgun (WGS) entry which is preliminary data.</text>
</comment>
<reference evidence="4" key="1">
    <citation type="journal article" date="2019" name="Int. J. Syst. Evol. Microbiol.">
        <title>The Global Catalogue of Microorganisms (GCM) 10K type strain sequencing project: providing services to taxonomists for standard genome sequencing and annotation.</title>
        <authorList>
            <consortium name="The Broad Institute Genomics Platform"/>
            <consortium name="The Broad Institute Genome Sequencing Center for Infectious Disease"/>
            <person name="Wu L."/>
            <person name="Ma J."/>
        </authorList>
    </citation>
    <scope>NUCLEOTIDE SEQUENCE [LARGE SCALE GENOMIC DNA]</scope>
    <source>
        <strain evidence="4">JCM 31486</strain>
    </source>
</reference>
<dbReference type="SUPFAM" id="SSF53720">
    <property type="entry name" value="ALDH-like"/>
    <property type="match status" value="1"/>
</dbReference>
<evidence type="ECO:0000313" key="4">
    <source>
        <dbReference type="Proteomes" id="UP001597045"/>
    </source>
</evidence>